<dbReference type="SUPFAM" id="SSF100950">
    <property type="entry name" value="NagB/RpiA/CoA transferase-like"/>
    <property type="match status" value="1"/>
</dbReference>
<comment type="similarity">
    <text evidence="1 5">Belongs to the 5-formyltetrahydrofolate cyclo-ligase family.</text>
</comment>
<dbReference type="NCBIfam" id="TIGR02727">
    <property type="entry name" value="MTHFS_bact"/>
    <property type="match status" value="1"/>
</dbReference>
<dbReference type="AlphaFoldDB" id="A0A1U7M6V7"/>
<keyword evidence="5" id="KW-0460">Magnesium</keyword>
<dbReference type="PANTHER" id="PTHR23407">
    <property type="entry name" value="ATPASE INHIBITOR/5-FORMYLTETRAHYDROFOLATE CYCLO-LIGASE"/>
    <property type="match status" value="1"/>
</dbReference>
<dbReference type="Pfam" id="PF01812">
    <property type="entry name" value="5-FTHF_cyc-lig"/>
    <property type="match status" value="1"/>
</dbReference>
<dbReference type="Gene3D" id="3.40.50.10420">
    <property type="entry name" value="NagB/RpiA/CoA transferase-like"/>
    <property type="match status" value="1"/>
</dbReference>
<comment type="caution">
    <text evidence="6">The sequence shown here is derived from an EMBL/GenBank/DDBJ whole genome shotgun (WGS) entry which is preliminary data.</text>
</comment>
<reference evidence="6 7" key="1">
    <citation type="submission" date="2016-02" db="EMBL/GenBank/DDBJ databases">
        <title>Genome sequence of Tissierella creatinophila DSM 6911.</title>
        <authorList>
            <person name="Poehlein A."/>
            <person name="Daniel R."/>
        </authorList>
    </citation>
    <scope>NUCLEOTIDE SEQUENCE [LARGE SCALE GENOMIC DNA]</scope>
    <source>
        <strain evidence="6 7">DSM 6911</strain>
    </source>
</reference>
<dbReference type="InterPro" id="IPR037171">
    <property type="entry name" value="NagB/RpiA_transferase-like"/>
</dbReference>
<evidence type="ECO:0000313" key="6">
    <source>
        <dbReference type="EMBL" id="OLS03052.1"/>
    </source>
</evidence>
<evidence type="ECO:0000256" key="5">
    <source>
        <dbReference type="RuleBase" id="RU361279"/>
    </source>
</evidence>
<evidence type="ECO:0000256" key="1">
    <source>
        <dbReference type="ARBA" id="ARBA00010638"/>
    </source>
</evidence>
<name>A0A1U7M6V7_TISCR</name>
<dbReference type="EC" id="6.3.3.2" evidence="5"/>
<evidence type="ECO:0000256" key="3">
    <source>
        <dbReference type="ARBA" id="ARBA00022840"/>
    </source>
</evidence>
<dbReference type="InterPro" id="IPR024185">
    <property type="entry name" value="FTHF_cligase-like_sf"/>
</dbReference>
<feature type="binding site" evidence="4">
    <location>
        <position position="49"/>
    </location>
    <ligand>
        <name>substrate</name>
    </ligand>
</feature>
<feature type="binding site" evidence="4">
    <location>
        <begin position="3"/>
        <end position="7"/>
    </location>
    <ligand>
        <name>ATP</name>
        <dbReference type="ChEBI" id="CHEBI:30616"/>
    </ligand>
</feature>
<dbReference type="RefSeq" id="WP_075725287.1">
    <property type="nucleotide sequence ID" value="NZ_LTDM01000011.1"/>
</dbReference>
<feature type="binding site" evidence="4">
    <location>
        <position position="54"/>
    </location>
    <ligand>
        <name>substrate</name>
    </ligand>
</feature>
<evidence type="ECO:0000256" key="2">
    <source>
        <dbReference type="ARBA" id="ARBA00022741"/>
    </source>
</evidence>
<keyword evidence="7" id="KW-1185">Reference proteome</keyword>
<dbReference type="PIRSF" id="PIRSF006806">
    <property type="entry name" value="FTHF_cligase"/>
    <property type="match status" value="1"/>
</dbReference>
<evidence type="ECO:0000313" key="7">
    <source>
        <dbReference type="Proteomes" id="UP000186112"/>
    </source>
</evidence>
<keyword evidence="5" id="KW-0479">Metal-binding</keyword>
<dbReference type="GO" id="GO:0035999">
    <property type="term" value="P:tetrahydrofolate interconversion"/>
    <property type="evidence" value="ECO:0007669"/>
    <property type="project" value="TreeGrafter"/>
</dbReference>
<comment type="catalytic activity">
    <reaction evidence="5">
        <text>(6S)-5-formyl-5,6,7,8-tetrahydrofolate + ATP = (6R)-5,10-methenyltetrahydrofolate + ADP + phosphate</text>
        <dbReference type="Rhea" id="RHEA:10488"/>
        <dbReference type="ChEBI" id="CHEBI:30616"/>
        <dbReference type="ChEBI" id="CHEBI:43474"/>
        <dbReference type="ChEBI" id="CHEBI:57455"/>
        <dbReference type="ChEBI" id="CHEBI:57457"/>
        <dbReference type="ChEBI" id="CHEBI:456216"/>
        <dbReference type="EC" id="6.3.3.2"/>
    </reaction>
</comment>
<gene>
    <name evidence="6" type="ORF">TICRE_07480</name>
</gene>
<comment type="cofactor">
    <cofactor evidence="5">
        <name>Mg(2+)</name>
        <dbReference type="ChEBI" id="CHEBI:18420"/>
    </cofactor>
</comment>
<evidence type="ECO:0000256" key="4">
    <source>
        <dbReference type="PIRSR" id="PIRSR006806-1"/>
    </source>
</evidence>
<dbReference type="Proteomes" id="UP000186112">
    <property type="component" value="Unassembled WGS sequence"/>
</dbReference>
<keyword evidence="3 4" id="KW-0067">ATP-binding</keyword>
<keyword evidence="2 4" id="KW-0547">Nucleotide-binding</keyword>
<organism evidence="6 7">
    <name type="scientific">Tissierella creatinophila DSM 6911</name>
    <dbReference type="NCBI Taxonomy" id="1123403"/>
    <lineage>
        <taxon>Bacteria</taxon>
        <taxon>Bacillati</taxon>
        <taxon>Bacillota</taxon>
        <taxon>Tissierellia</taxon>
        <taxon>Tissierellales</taxon>
        <taxon>Tissierellaceae</taxon>
        <taxon>Tissierella</taxon>
    </lineage>
</organism>
<dbReference type="OrthoDB" id="9801938at2"/>
<proteinExistence type="inferred from homology"/>
<dbReference type="GO" id="GO:0005524">
    <property type="term" value="F:ATP binding"/>
    <property type="evidence" value="ECO:0007669"/>
    <property type="project" value="UniProtKB-KW"/>
</dbReference>
<keyword evidence="6" id="KW-0436">Ligase</keyword>
<dbReference type="GO" id="GO:0009396">
    <property type="term" value="P:folic acid-containing compound biosynthetic process"/>
    <property type="evidence" value="ECO:0007669"/>
    <property type="project" value="TreeGrafter"/>
</dbReference>
<sequence length="188" mass="21792">MEKKLIREQILKKRKTLSEETREIYSQKITNKLLASSHYMNAKTIMCFISFSDEVDTHDFIKSAIQDGKKIVVPVTFPKTHELKPSRVKDFNELEPGYYNILTPKKEFERFIDPKDIDLVITPGVAFRKDGYRVGYGGGYYDRFLSKIPNTITIAICFSIQLVDELPTDSFDIPVDYIYTEKNIVTCK</sequence>
<accession>A0A1U7M6V7</accession>
<feature type="binding site" evidence="4">
    <location>
        <begin position="133"/>
        <end position="141"/>
    </location>
    <ligand>
        <name>ATP</name>
        <dbReference type="ChEBI" id="CHEBI:30616"/>
    </ligand>
</feature>
<dbReference type="EMBL" id="LTDM01000011">
    <property type="protein sequence ID" value="OLS03052.1"/>
    <property type="molecule type" value="Genomic_DNA"/>
</dbReference>
<dbReference type="GO" id="GO:0046872">
    <property type="term" value="F:metal ion binding"/>
    <property type="evidence" value="ECO:0007669"/>
    <property type="project" value="UniProtKB-KW"/>
</dbReference>
<protein>
    <recommendedName>
        <fullName evidence="5">5-formyltetrahydrofolate cyclo-ligase</fullName>
        <ecNumber evidence="5">6.3.3.2</ecNumber>
    </recommendedName>
</protein>
<dbReference type="GO" id="GO:0030272">
    <property type="term" value="F:5-formyltetrahydrofolate cyclo-ligase activity"/>
    <property type="evidence" value="ECO:0007669"/>
    <property type="project" value="UniProtKB-EC"/>
</dbReference>
<dbReference type="PANTHER" id="PTHR23407:SF1">
    <property type="entry name" value="5-FORMYLTETRAHYDROFOLATE CYCLO-LIGASE"/>
    <property type="match status" value="1"/>
</dbReference>
<dbReference type="InterPro" id="IPR002698">
    <property type="entry name" value="FTHF_cligase"/>
</dbReference>